<proteinExistence type="predicted"/>
<keyword evidence="2" id="KW-1185">Reference proteome</keyword>
<dbReference type="Gene3D" id="3.90.330.10">
    <property type="entry name" value="Nitrile hydratase alpha /Thiocyanate hydrolase gamma"/>
    <property type="match status" value="2"/>
</dbReference>
<dbReference type="EMBL" id="JTJC03000004">
    <property type="protein sequence ID" value="NHC35998.1"/>
    <property type="molecule type" value="Genomic_DNA"/>
</dbReference>
<dbReference type="InterPro" id="IPR036648">
    <property type="entry name" value="CN_Hdrase_a/SCN_Hdrase_g_sf"/>
</dbReference>
<dbReference type="GO" id="GO:0003824">
    <property type="term" value="F:catalytic activity"/>
    <property type="evidence" value="ECO:0007669"/>
    <property type="project" value="InterPro"/>
</dbReference>
<accession>A0A9X5I4V3</accession>
<comment type="caution">
    <text evidence="1">The sequence shown here is derived from an EMBL/GenBank/DDBJ whole genome shotgun (WGS) entry which is preliminary data.</text>
</comment>
<dbReference type="NCBIfam" id="TIGR03793">
    <property type="entry name" value="leader_NHLP"/>
    <property type="match status" value="1"/>
</dbReference>
<dbReference type="GO" id="GO:0046914">
    <property type="term" value="F:transition metal ion binding"/>
    <property type="evidence" value="ECO:0007669"/>
    <property type="project" value="InterPro"/>
</dbReference>
<dbReference type="Proteomes" id="UP000031532">
    <property type="component" value="Unassembled WGS sequence"/>
</dbReference>
<organism evidence="1 2">
    <name type="scientific">Scytonema millei VB511283</name>
    <dbReference type="NCBI Taxonomy" id="1245923"/>
    <lineage>
        <taxon>Bacteria</taxon>
        <taxon>Bacillati</taxon>
        <taxon>Cyanobacteriota</taxon>
        <taxon>Cyanophyceae</taxon>
        <taxon>Nostocales</taxon>
        <taxon>Scytonemataceae</taxon>
        <taxon>Scytonema</taxon>
    </lineage>
</organism>
<reference evidence="1 2" key="1">
    <citation type="journal article" date="2015" name="Genome Announc.">
        <title>Draft Genome Sequence of the Terrestrial Cyanobacterium Scytonema millei VB511283, Isolated from Eastern India.</title>
        <authorList>
            <person name="Sen D."/>
            <person name="Chandrababunaidu M.M."/>
            <person name="Singh D."/>
            <person name="Sanghi N."/>
            <person name="Ghorai A."/>
            <person name="Mishra G.P."/>
            <person name="Madduluri M."/>
            <person name="Adhikary S.P."/>
            <person name="Tripathy S."/>
        </authorList>
    </citation>
    <scope>NUCLEOTIDE SEQUENCE [LARGE SCALE GENOMIC DNA]</scope>
    <source>
        <strain evidence="1 2">VB511283</strain>
    </source>
</reference>
<evidence type="ECO:0000313" key="2">
    <source>
        <dbReference type="Proteomes" id="UP000031532"/>
    </source>
</evidence>
<name>A0A9X5I4V3_9CYAN</name>
<dbReference type="OrthoDB" id="516057at2"/>
<sequence length="237" mass="28088">MTATTDFTDILTQFPQVRKLWSNVNVTDFGPYYEALQARLIDRIWNDELLKQEILTDPKAVFERESNITFPVNVEVRVLEEPEDTFYFVIPKAPPAEEQWYRYEQLATWWMLGHTWWTMYCHLCGAEKARAYRESLQALWIARIWTNEAFRENITSNPKATFEAEMGAAFPSNLKIQSLQETSNLIYFILPKNPKLNQLDENSPMGQWWQVSHTWWWWLVNLRFRQPAKNTVTGVVS</sequence>
<dbReference type="SUPFAM" id="SSF56209">
    <property type="entry name" value="Nitrile hydratase alpha chain"/>
    <property type="match status" value="2"/>
</dbReference>
<protein>
    <submittedName>
        <fullName evidence="1">NHLP leader peptide family natural product</fullName>
    </submittedName>
</protein>
<gene>
    <name evidence="1" type="ORF">QH73_0015310</name>
</gene>
<dbReference type="AlphaFoldDB" id="A0A9X5I4V3"/>
<dbReference type="InterPro" id="IPR022513">
    <property type="entry name" value="TOMM_pelo"/>
</dbReference>
<evidence type="ECO:0000313" key="1">
    <source>
        <dbReference type="EMBL" id="NHC35998.1"/>
    </source>
</evidence>
<dbReference type="RefSeq" id="WP_052290239.1">
    <property type="nucleotide sequence ID" value="NZ_JTJC03000004.1"/>
</dbReference>